<dbReference type="PROSITE" id="PS50202">
    <property type="entry name" value="MSP"/>
    <property type="match status" value="1"/>
</dbReference>
<accession>A0AA36DG00</accession>
<evidence type="ECO:0000313" key="5">
    <source>
        <dbReference type="Proteomes" id="UP001177023"/>
    </source>
</evidence>
<dbReference type="SUPFAM" id="SSF49354">
    <property type="entry name" value="PapD-like"/>
    <property type="match status" value="1"/>
</dbReference>
<keyword evidence="5" id="KW-1185">Reference proteome</keyword>
<organism evidence="4 5">
    <name type="scientific">Mesorhabditis spiculigera</name>
    <dbReference type="NCBI Taxonomy" id="96644"/>
    <lineage>
        <taxon>Eukaryota</taxon>
        <taxon>Metazoa</taxon>
        <taxon>Ecdysozoa</taxon>
        <taxon>Nematoda</taxon>
        <taxon>Chromadorea</taxon>
        <taxon>Rhabditida</taxon>
        <taxon>Rhabditina</taxon>
        <taxon>Rhabditomorpha</taxon>
        <taxon>Rhabditoidea</taxon>
        <taxon>Rhabditidae</taxon>
        <taxon>Mesorhabditinae</taxon>
        <taxon>Mesorhabditis</taxon>
    </lineage>
</organism>
<dbReference type="InterPro" id="IPR000535">
    <property type="entry name" value="MSP_dom"/>
</dbReference>
<keyword evidence="1" id="KW-0963">Cytoplasm</keyword>
<keyword evidence="1" id="KW-0206">Cytoskeleton</keyword>
<keyword evidence="2" id="KW-1133">Transmembrane helix</keyword>
<dbReference type="Proteomes" id="UP001177023">
    <property type="component" value="Unassembled WGS sequence"/>
</dbReference>
<dbReference type="InterPro" id="IPR008962">
    <property type="entry name" value="PapD-like_sf"/>
</dbReference>
<feature type="transmembrane region" description="Helical" evidence="2">
    <location>
        <begin position="32"/>
        <end position="52"/>
    </location>
</feature>
<feature type="transmembrane region" description="Helical" evidence="2">
    <location>
        <begin position="64"/>
        <end position="82"/>
    </location>
</feature>
<dbReference type="Pfam" id="PF00635">
    <property type="entry name" value="Motile_Sperm"/>
    <property type="match status" value="1"/>
</dbReference>
<evidence type="ECO:0000259" key="3">
    <source>
        <dbReference type="PROSITE" id="PS50202"/>
    </source>
</evidence>
<evidence type="ECO:0000313" key="4">
    <source>
        <dbReference type="EMBL" id="CAJ0586974.1"/>
    </source>
</evidence>
<gene>
    <name evidence="4" type="ORF">MSPICULIGERA_LOCUS24954</name>
</gene>
<dbReference type="Gene3D" id="2.60.40.10">
    <property type="entry name" value="Immunoglobulins"/>
    <property type="match status" value="1"/>
</dbReference>
<name>A0AA36DG00_9BILA</name>
<proteinExistence type="predicted"/>
<evidence type="ECO:0000256" key="2">
    <source>
        <dbReference type="SAM" id="Phobius"/>
    </source>
</evidence>
<protein>
    <recommendedName>
        <fullName evidence="1">Major sperm protein</fullName>
    </recommendedName>
</protein>
<keyword evidence="2" id="KW-0812">Transmembrane</keyword>
<feature type="non-terminal residue" evidence="4">
    <location>
        <position position="1"/>
    </location>
</feature>
<comment type="caution">
    <text evidence="4">The sequence shown here is derived from an EMBL/GenBank/DDBJ whole genome shotgun (WGS) entry which is preliminary data.</text>
</comment>
<dbReference type="EMBL" id="CATQJA010002709">
    <property type="protein sequence ID" value="CAJ0586974.1"/>
    <property type="molecule type" value="Genomic_DNA"/>
</dbReference>
<dbReference type="AlphaFoldDB" id="A0AA36DG00"/>
<evidence type="ECO:0000256" key="1">
    <source>
        <dbReference type="RuleBase" id="RU003425"/>
    </source>
</evidence>
<keyword evidence="2" id="KW-0472">Membrane</keyword>
<comment type="function">
    <text evidence="1">Central component in molecular interactions underlying sperm crawling. Forms an extensive filament system that extends from sperm villipoda, along the leading edge of the pseudopod.</text>
</comment>
<dbReference type="InterPro" id="IPR013783">
    <property type="entry name" value="Ig-like_fold"/>
</dbReference>
<sequence length="403" mass="44549">MLADLYTMLEPKDYLYVGGGLSLLYLLNGVPSHAFCEIVLGAVPAAFTYKVLLDTEINQEGQEALMFFWVLHGVFVAAGHLIATTPSFYILKFALLGFFLFKAITKNDQILANIRESWGWRSKRSAIGTSRFADTTECTQMHTNHRREKPMPLYDESMLSTAREAMKSRIEGTPRTFKASSVRLQTTTYHSIENQGFRAVGTPFIRGEEKLDASPNLFTPETRSADSTLKQDLTEENTNALLGITTALEDSRANDAAHHPSFDTLTSHAAASGDSTRQTIPLGRGEVHTCPCNLITFDDTTVGTNTSVTLVNTTNERIMWALKTNAHDRLQASPNCGVMTSGTAVAIVLAIAEDCKHMADGAHRVAIDYAFVGGTIQAFEKEMFVAMPRHRHLMKINYLRNAD</sequence>
<feature type="domain" description="MSP" evidence="3">
    <location>
        <begin position="286"/>
        <end position="403"/>
    </location>
</feature>
<reference evidence="4" key="1">
    <citation type="submission" date="2023-06" db="EMBL/GenBank/DDBJ databases">
        <authorList>
            <person name="Delattre M."/>
        </authorList>
    </citation>
    <scope>NUCLEOTIDE SEQUENCE</scope>
    <source>
        <strain evidence="4">AF72</strain>
    </source>
</reference>